<evidence type="ECO:0000256" key="1">
    <source>
        <dbReference type="SAM" id="SignalP"/>
    </source>
</evidence>
<dbReference type="GO" id="GO:0016787">
    <property type="term" value="F:hydrolase activity"/>
    <property type="evidence" value="ECO:0007669"/>
    <property type="project" value="UniProtKB-KW"/>
</dbReference>
<dbReference type="EMBL" id="JBHDIY010000002">
    <property type="protein sequence ID" value="MFL4471990.1"/>
    <property type="molecule type" value="Genomic_DNA"/>
</dbReference>
<name>A0ABW8UXU8_9RHOB</name>
<dbReference type="InterPro" id="IPR050491">
    <property type="entry name" value="AmpC-like"/>
</dbReference>
<feature type="chain" id="PRO_5045813394" evidence="1">
    <location>
        <begin position="21"/>
        <end position="320"/>
    </location>
</feature>
<dbReference type="EC" id="3.-.-.-" evidence="3"/>
<proteinExistence type="predicted"/>
<keyword evidence="1" id="KW-0732">Signal</keyword>
<evidence type="ECO:0000313" key="3">
    <source>
        <dbReference type="EMBL" id="MFL4471990.1"/>
    </source>
</evidence>
<dbReference type="InterPro" id="IPR001466">
    <property type="entry name" value="Beta-lactam-related"/>
</dbReference>
<dbReference type="PANTHER" id="PTHR46825">
    <property type="entry name" value="D-ALANYL-D-ALANINE-CARBOXYPEPTIDASE/ENDOPEPTIDASE AMPH"/>
    <property type="match status" value="1"/>
</dbReference>
<comment type="caution">
    <text evidence="3">The sequence shown here is derived from an EMBL/GenBank/DDBJ whole genome shotgun (WGS) entry which is preliminary data.</text>
</comment>
<dbReference type="Proteomes" id="UP001627408">
    <property type="component" value="Unassembled WGS sequence"/>
</dbReference>
<dbReference type="Pfam" id="PF00144">
    <property type="entry name" value="Beta-lactamase"/>
    <property type="match status" value="1"/>
</dbReference>
<dbReference type="InterPro" id="IPR012338">
    <property type="entry name" value="Beta-lactam/transpept-like"/>
</dbReference>
<reference evidence="3 4" key="1">
    <citation type="submission" date="2024-08" db="EMBL/GenBank/DDBJ databases">
        <title>Tateyamaria sp. nov., isolated from marine algae.</title>
        <authorList>
            <person name="Choi B.J."/>
            <person name="Kim J.M."/>
            <person name="Lee J.K."/>
            <person name="Choi D.G."/>
            <person name="Bayburt H."/>
            <person name="Baek J.H."/>
            <person name="Han D.M."/>
            <person name="Jeon C.O."/>
        </authorList>
    </citation>
    <scope>NUCLEOTIDE SEQUENCE [LARGE SCALE GENOMIC DNA]</scope>
    <source>
        <strain evidence="3 4">KMU-156</strain>
    </source>
</reference>
<keyword evidence="3" id="KW-0378">Hydrolase</keyword>
<gene>
    <name evidence="3" type="ORF">ACERZ8_19690</name>
</gene>
<feature type="domain" description="Beta-lactamase-related" evidence="2">
    <location>
        <begin position="33"/>
        <end position="189"/>
    </location>
</feature>
<evidence type="ECO:0000259" key="2">
    <source>
        <dbReference type="Pfam" id="PF00144"/>
    </source>
</evidence>
<dbReference type="RefSeq" id="WP_407593862.1">
    <property type="nucleotide sequence ID" value="NZ_JBHDIY010000002.1"/>
</dbReference>
<evidence type="ECO:0000313" key="4">
    <source>
        <dbReference type="Proteomes" id="UP001627408"/>
    </source>
</evidence>
<feature type="signal peptide" evidence="1">
    <location>
        <begin position="1"/>
        <end position="20"/>
    </location>
</feature>
<keyword evidence="4" id="KW-1185">Reference proteome</keyword>
<protein>
    <submittedName>
        <fullName evidence="3">Serine hydrolase domain-containing protein</fullName>
        <ecNumber evidence="3">3.-.-.-</ecNumber>
    </submittedName>
</protein>
<accession>A0ABW8UXU8</accession>
<sequence length="320" mass="34076">MLALVRTVLVLMWLPLGVAAQDADRMTALRDAYAGWLVRNEVTGTGAFAYQGAPTTVIGDGSAPVDLASVSKSITALCAAALSDAGRLDFSASVREVLGRGPDVSVASLVTHTSGIVADITQPLMVLWLNTEGHRADIVVNLMKEPVGPAGTYHYNNVNYAVLAMVIEASSGETYEEVCHRLVLEPAGARGEASERSGGFLSWGGWAMSPLDYARVHSHWFGPGNDTGRAPMNYPHVPLGTSGAYYGLGTVFRENHTGDGTYNFWHFGSLCFPGLFSVGAYAVTWGGEWTAVMGYDGCVDDDARRDLDAVMGRAAYGPFQ</sequence>
<dbReference type="Gene3D" id="3.40.710.10">
    <property type="entry name" value="DD-peptidase/beta-lactamase superfamily"/>
    <property type="match status" value="1"/>
</dbReference>
<organism evidence="3 4">
    <name type="scientific">Tateyamaria armeniaca</name>
    <dbReference type="NCBI Taxonomy" id="2518930"/>
    <lineage>
        <taxon>Bacteria</taxon>
        <taxon>Pseudomonadati</taxon>
        <taxon>Pseudomonadota</taxon>
        <taxon>Alphaproteobacteria</taxon>
        <taxon>Rhodobacterales</taxon>
        <taxon>Roseobacteraceae</taxon>
        <taxon>Tateyamaria</taxon>
    </lineage>
</organism>
<dbReference type="PANTHER" id="PTHR46825:SF9">
    <property type="entry name" value="BETA-LACTAMASE-RELATED DOMAIN-CONTAINING PROTEIN"/>
    <property type="match status" value="1"/>
</dbReference>
<dbReference type="SUPFAM" id="SSF56601">
    <property type="entry name" value="beta-lactamase/transpeptidase-like"/>
    <property type="match status" value="1"/>
</dbReference>